<proteinExistence type="predicted"/>
<feature type="domain" description="HTH cro/C1-type" evidence="1">
    <location>
        <begin position="24"/>
        <end position="77"/>
    </location>
</feature>
<dbReference type="GO" id="GO:0003677">
    <property type="term" value="F:DNA binding"/>
    <property type="evidence" value="ECO:0007669"/>
    <property type="project" value="InterPro"/>
</dbReference>
<dbReference type="AlphaFoldDB" id="A0A838BCS6"/>
<dbReference type="PROSITE" id="PS50943">
    <property type="entry name" value="HTH_CROC1"/>
    <property type="match status" value="1"/>
</dbReference>
<organism evidence="2 3">
    <name type="scientific">Mesorhizobium neociceri</name>
    <dbReference type="NCBI Taxonomy" id="1307853"/>
    <lineage>
        <taxon>Bacteria</taxon>
        <taxon>Pseudomonadati</taxon>
        <taxon>Pseudomonadota</taxon>
        <taxon>Alphaproteobacteria</taxon>
        <taxon>Hyphomicrobiales</taxon>
        <taxon>Phyllobacteriaceae</taxon>
        <taxon>Mesorhizobium</taxon>
    </lineage>
</organism>
<dbReference type="Proteomes" id="UP000558284">
    <property type="component" value="Unassembled WGS sequence"/>
</dbReference>
<comment type="caution">
    <text evidence="2">The sequence shown here is derived from an EMBL/GenBank/DDBJ whole genome shotgun (WGS) entry which is preliminary data.</text>
</comment>
<dbReference type="InterPro" id="IPR010982">
    <property type="entry name" value="Lambda_DNA-bd_dom_sf"/>
</dbReference>
<gene>
    <name evidence="2" type="ORF">H0241_26110</name>
</gene>
<name>A0A838BCS6_9HYPH</name>
<dbReference type="RefSeq" id="WP_181060713.1">
    <property type="nucleotide sequence ID" value="NZ_JACDTY010000016.1"/>
</dbReference>
<dbReference type="EMBL" id="JACDTY010000016">
    <property type="protein sequence ID" value="MBA1143701.1"/>
    <property type="molecule type" value="Genomic_DNA"/>
</dbReference>
<evidence type="ECO:0000313" key="2">
    <source>
        <dbReference type="EMBL" id="MBA1143701.1"/>
    </source>
</evidence>
<reference evidence="2 3" key="1">
    <citation type="submission" date="2020-07" db="EMBL/GenBank/DDBJ databases">
        <title>Definition of the novel symbiovar canariense within Mesorhizobium novociceri, a new species of genus Mesorhizobium nodulating Cicer canariense in the Caldera de Taburiente National Park (La Palma, Canary Islands).</title>
        <authorList>
            <person name="Leon-Barrios M."/>
            <person name="Perez-Yepez J."/>
            <person name="Flores-Felix J.D."/>
            <person name="Ramirez-Baena M.H."/>
            <person name="Pulido-Suarez L."/>
            <person name="Igual J.M."/>
            <person name="Velazquez E."/>
            <person name="Peix A."/>
        </authorList>
    </citation>
    <scope>NUCLEOTIDE SEQUENCE [LARGE SCALE GENOMIC DNA]</scope>
    <source>
        <strain evidence="2 3">CCANP35</strain>
    </source>
</reference>
<evidence type="ECO:0000259" key="1">
    <source>
        <dbReference type="PROSITE" id="PS50943"/>
    </source>
</evidence>
<evidence type="ECO:0000313" key="3">
    <source>
        <dbReference type="Proteomes" id="UP000558284"/>
    </source>
</evidence>
<dbReference type="Pfam" id="PF01381">
    <property type="entry name" value="HTH_3"/>
    <property type="match status" value="1"/>
</dbReference>
<dbReference type="InterPro" id="IPR001387">
    <property type="entry name" value="Cro/C1-type_HTH"/>
</dbReference>
<accession>A0A838BCS6</accession>
<sequence>MPQNAKHEPFSRLAADVALEHPGLKAIRETKGYSIEELSLTCGLSTSEIADIESGKDTDPSKLRRIAAALQLPETALIDTPAPTTPVENRSVS</sequence>
<keyword evidence="3" id="KW-1185">Reference proteome</keyword>
<dbReference type="SMART" id="SM00530">
    <property type="entry name" value="HTH_XRE"/>
    <property type="match status" value="1"/>
</dbReference>
<dbReference type="Gene3D" id="1.10.260.40">
    <property type="entry name" value="lambda repressor-like DNA-binding domains"/>
    <property type="match status" value="1"/>
</dbReference>
<dbReference type="CDD" id="cd00093">
    <property type="entry name" value="HTH_XRE"/>
    <property type="match status" value="1"/>
</dbReference>
<protein>
    <submittedName>
        <fullName evidence="2">Helix-turn-helix transcriptional regulator</fullName>
    </submittedName>
</protein>
<dbReference type="SUPFAM" id="SSF47413">
    <property type="entry name" value="lambda repressor-like DNA-binding domains"/>
    <property type="match status" value="1"/>
</dbReference>